<dbReference type="InterPro" id="IPR044862">
    <property type="entry name" value="Pro_4_hyd_alph_FE2OG_OXY"/>
</dbReference>
<comment type="caution">
    <text evidence="8">The sequence shown here is derived from an EMBL/GenBank/DDBJ whole genome shotgun (WGS) entry which is preliminary data.</text>
</comment>
<keyword evidence="6" id="KW-0408">Iron</keyword>
<dbReference type="PROSITE" id="PS51471">
    <property type="entry name" value="FE2OG_OXY"/>
    <property type="match status" value="1"/>
</dbReference>
<feature type="domain" description="Fe2OG dioxygenase" evidence="7">
    <location>
        <begin position="139"/>
        <end position="248"/>
    </location>
</feature>
<evidence type="ECO:0000256" key="4">
    <source>
        <dbReference type="ARBA" id="ARBA00022964"/>
    </source>
</evidence>
<comment type="cofactor">
    <cofactor evidence="1">
        <name>L-ascorbate</name>
        <dbReference type="ChEBI" id="CHEBI:38290"/>
    </cofactor>
</comment>
<dbReference type="Gene3D" id="2.60.120.620">
    <property type="entry name" value="q2cbj1_9rhob like domain"/>
    <property type="match status" value="1"/>
</dbReference>
<dbReference type="InterPro" id="IPR006620">
    <property type="entry name" value="Pro_4_hyd_alph"/>
</dbReference>
<dbReference type="EMBL" id="JAGGMR010000001">
    <property type="protein sequence ID" value="MBP2187332.1"/>
    <property type="molecule type" value="Genomic_DNA"/>
</dbReference>
<evidence type="ECO:0000313" key="8">
    <source>
        <dbReference type="EMBL" id="MBP2187332.1"/>
    </source>
</evidence>
<proteinExistence type="predicted"/>
<dbReference type="InterPro" id="IPR045054">
    <property type="entry name" value="P4HA-like"/>
</dbReference>
<dbReference type="Pfam" id="PF13640">
    <property type="entry name" value="2OG-FeII_Oxy_3"/>
    <property type="match status" value="1"/>
</dbReference>
<gene>
    <name evidence="8" type="ORF">BJ987_000233</name>
</gene>
<evidence type="ECO:0000256" key="1">
    <source>
        <dbReference type="ARBA" id="ARBA00001961"/>
    </source>
</evidence>
<dbReference type="SMART" id="SM00702">
    <property type="entry name" value="P4Hc"/>
    <property type="match status" value="1"/>
</dbReference>
<keyword evidence="4" id="KW-0223">Dioxygenase</keyword>
<keyword evidence="2" id="KW-0479">Metal-binding</keyword>
<evidence type="ECO:0000256" key="3">
    <source>
        <dbReference type="ARBA" id="ARBA00022896"/>
    </source>
</evidence>
<dbReference type="EC" id="1.14.11.2" evidence="8"/>
<dbReference type="PANTHER" id="PTHR10869">
    <property type="entry name" value="PROLYL 4-HYDROXYLASE ALPHA SUBUNIT"/>
    <property type="match status" value="1"/>
</dbReference>
<dbReference type="RefSeq" id="WP_209883862.1">
    <property type="nucleotide sequence ID" value="NZ_JAGGMR010000001.1"/>
</dbReference>
<keyword evidence="5 8" id="KW-0560">Oxidoreductase</keyword>
<dbReference type="Proteomes" id="UP001519325">
    <property type="component" value="Unassembled WGS sequence"/>
</dbReference>
<evidence type="ECO:0000256" key="2">
    <source>
        <dbReference type="ARBA" id="ARBA00022723"/>
    </source>
</evidence>
<keyword evidence="9" id="KW-1185">Reference proteome</keyword>
<dbReference type="PANTHER" id="PTHR10869:SF246">
    <property type="entry name" value="TRANSMEMBRANE PROLYL 4-HYDROXYLASE"/>
    <property type="match status" value="1"/>
</dbReference>
<evidence type="ECO:0000313" key="9">
    <source>
        <dbReference type="Proteomes" id="UP001519325"/>
    </source>
</evidence>
<keyword evidence="3" id="KW-0847">Vitamin C</keyword>
<protein>
    <submittedName>
        <fullName evidence="8">Prolyl 4-hydroxylase</fullName>
        <ecNumber evidence="8">1.14.11.2</ecNumber>
    </submittedName>
</protein>
<dbReference type="InterPro" id="IPR005123">
    <property type="entry name" value="Oxoglu/Fe-dep_dioxygenase_dom"/>
</dbReference>
<reference evidence="8 9" key="1">
    <citation type="submission" date="2021-03" db="EMBL/GenBank/DDBJ databases">
        <title>Sequencing the genomes of 1000 actinobacteria strains.</title>
        <authorList>
            <person name="Klenk H.-P."/>
        </authorList>
    </citation>
    <scope>NUCLEOTIDE SEQUENCE [LARGE SCALE GENOMIC DNA]</scope>
    <source>
        <strain evidence="8 9">DSM 45516</strain>
    </source>
</reference>
<organism evidence="8 9">
    <name type="scientific">Nocardia goodfellowii</name>
    <dbReference type="NCBI Taxonomy" id="882446"/>
    <lineage>
        <taxon>Bacteria</taxon>
        <taxon>Bacillati</taxon>
        <taxon>Actinomycetota</taxon>
        <taxon>Actinomycetes</taxon>
        <taxon>Mycobacteriales</taxon>
        <taxon>Nocardiaceae</taxon>
        <taxon>Nocardia</taxon>
    </lineage>
</organism>
<evidence type="ECO:0000256" key="6">
    <source>
        <dbReference type="ARBA" id="ARBA00023004"/>
    </source>
</evidence>
<evidence type="ECO:0000259" key="7">
    <source>
        <dbReference type="PROSITE" id="PS51471"/>
    </source>
</evidence>
<sequence length="251" mass="27772">MVGAGFTEDAAGKAVKRFLGGESARPVGREPTAYVYDDCPVDGGNVIRAYDRDVKVVMRVRQPQVILFADVLSEDECDQMIARSRTRLARSTTVNGETGVDEVISNRTSEGAVFQRGEDALIDLLDRRTSALMNWPVEKGEGLQILRYGPGGEYRPHFDYFPPEDPGSWRHVEIPGQRVATLIVYLNDVEAGGATAFPEAGLSVAPKKGGALYFRYCNGAGQLDPLTRHCGELVTAGEKWIMTKWMRQRRF</sequence>
<name>A0ABS4Q6N0_9NOCA</name>
<dbReference type="GO" id="GO:0004656">
    <property type="term" value="F:procollagen-proline 4-dioxygenase activity"/>
    <property type="evidence" value="ECO:0007669"/>
    <property type="project" value="UniProtKB-EC"/>
</dbReference>
<evidence type="ECO:0000256" key="5">
    <source>
        <dbReference type="ARBA" id="ARBA00023002"/>
    </source>
</evidence>
<accession>A0ABS4Q6N0</accession>